<accession>A0ABD3WDW7</accession>
<keyword evidence="5 7" id="KW-0472">Membrane</keyword>
<dbReference type="PROSITE" id="PS50283">
    <property type="entry name" value="NA_SOLUT_SYMP_3"/>
    <property type="match status" value="1"/>
</dbReference>
<feature type="transmembrane region" description="Helical" evidence="7">
    <location>
        <begin position="66"/>
        <end position="84"/>
    </location>
</feature>
<proteinExistence type="inferred from homology"/>
<feature type="transmembrane region" description="Helical" evidence="7">
    <location>
        <begin position="191"/>
        <end position="209"/>
    </location>
</feature>
<evidence type="ECO:0000256" key="7">
    <source>
        <dbReference type="SAM" id="Phobius"/>
    </source>
</evidence>
<feature type="transmembrane region" description="Helical" evidence="7">
    <location>
        <begin position="164"/>
        <end position="185"/>
    </location>
</feature>
<dbReference type="InterPro" id="IPR001734">
    <property type="entry name" value="Na/solute_symporter"/>
</dbReference>
<dbReference type="NCBIfam" id="TIGR00813">
    <property type="entry name" value="sss"/>
    <property type="match status" value="1"/>
</dbReference>
<evidence type="ECO:0000256" key="2">
    <source>
        <dbReference type="ARBA" id="ARBA00006434"/>
    </source>
</evidence>
<evidence type="ECO:0000256" key="6">
    <source>
        <dbReference type="RuleBase" id="RU362091"/>
    </source>
</evidence>
<evidence type="ECO:0000256" key="5">
    <source>
        <dbReference type="ARBA" id="ARBA00023136"/>
    </source>
</evidence>
<dbReference type="Pfam" id="PF00474">
    <property type="entry name" value="SSF"/>
    <property type="match status" value="1"/>
</dbReference>
<comment type="subcellular location">
    <subcellularLocation>
        <location evidence="1">Membrane</location>
        <topology evidence="1">Multi-pass membrane protein</topology>
    </subcellularLocation>
</comment>
<sequence length="655" mass="72136">METAGLDHWADILVIVLYFVIVVSVGLWTVCRPQRGNVKNYFLAGRSMGWLPVGASLFSSNIGSEHFVGLAGAGAAAGIAVILYEWFPVFLILMLGWLFIPVYVSAGVYTLPEYLERRHGGKRIRLYLSCVALALYIVTKLASAMFAGALFIQISMKWDMYLSLGVLIAITGLYTVLGGLTAVMYTDTFQTVVMVLGSFSIMIVGFIRIGGYNNLERLYFASIPSVAGNKTTCGLPHKDAFHIFQDAVTGDQPWPGLVIQSSLGCLWYWCCDQVIVQRSLAARSLTHAKGGSILAGCLKILPLFLLIFPGMISRILFPDAIACSNPEVCKMVCDNPVGCSNIAYPKLVLELLPIGAKGLLLAVMLSAIMSSLTSIFNSASTVFTMDLWRRFRPNARQRELLIIGRIFVIIMCFIGILWVPLVKASQSGRLFSYMVAMEGYLGSPIGICFLLSIFWKRTTETGAFVGLICGHLLGLSRLIVELIYPAPPCGEAETRPAFLYKIHFTYFSQITMLMTGVMIVLISLFTTPRSDKELKCVTWWTRLHGTDGLPPSSYTSETTAGVLTDIEKKETDDIDNLEPVVVEHADKKEPKSGRLKSMLDRVCGTSEADAGPGTSNFDVKQIQHFMSQKKSSKTILNLFAIILMCSVAFLTGYYY</sequence>
<organism evidence="8 9">
    <name type="scientific">Sinanodonta woodiana</name>
    <name type="common">Chinese pond mussel</name>
    <name type="synonym">Anodonta woodiana</name>
    <dbReference type="NCBI Taxonomy" id="1069815"/>
    <lineage>
        <taxon>Eukaryota</taxon>
        <taxon>Metazoa</taxon>
        <taxon>Spiralia</taxon>
        <taxon>Lophotrochozoa</taxon>
        <taxon>Mollusca</taxon>
        <taxon>Bivalvia</taxon>
        <taxon>Autobranchia</taxon>
        <taxon>Heteroconchia</taxon>
        <taxon>Palaeoheterodonta</taxon>
        <taxon>Unionida</taxon>
        <taxon>Unionoidea</taxon>
        <taxon>Unionidae</taxon>
        <taxon>Unioninae</taxon>
        <taxon>Sinanodonta</taxon>
    </lineage>
</organism>
<evidence type="ECO:0000313" key="9">
    <source>
        <dbReference type="Proteomes" id="UP001634394"/>
    </source>
</evidence>
<gene>
    <name evidence="8" type="ORF">ACJMK2_038950</name>
</gene>
<dbReference type="InterPro" id="IPR038377">
    <property type="entry name" value="Na/Glc_symporter_sf"/>
</dbReference>
<comment type="caution">
    <text evidence="8">The sequence shown here is derived from an EMBL/GenBank/DDBJ whole genome shotgun (WGS) entry which is preliminary data.</text>
</comment>
<feature type="transmembrane region" description="Helical" evidence="7">
    <location>
        <begin position="635"/>
        <end position="654"/>
    </location>
</feature>
<name>A0ABD3WDW7_SINWO</name>
<feature type="transmembrane region" description="Helical" evidence="7">
    <location>
        <begin position="91"/>
        <end position="112"/>
    </location>
</feature>
<dbReference type="Proteomes" id="UP001634394">
    <property type="component" value="Unassembled WGS sequence"/>
</dbReference>
<feature type="transmembrane region" description="Helical" evidence="7">
    <location>
        <begin position="400"/>
        <end position="419"/>
    </location>
</feature>
<feature type="transmembrane region" description="Helical" evidence="7">
    <location>
        <begin position="124"/>
        <end position="152"/>
    </location>
</feature>
<evidence type="ECO:0008006" key="10">
    <source>
        <dbReference type="Google" id="ProtNLM"/>
    </source>
</evidence>
<dbReference type="PANTHER" id="PTHR11819:SF195">
    <property type="entry name" value="SODIUM_GLUCOSE COTRANSPORTER 4"/>
    <property type="match status" value="1"/>
</dbReference>
<comment type="similarity">
    <text evidence="2 6">Belongs to the sodium:solute symporter (SSF) (TC 2.A.21) family.</text>
</comment>
<dbReference type="EMBL" id="JBJQND010000007">
    <property type="protein sequence ID" value="KAL3870922.1"/>
    <property type="molecule type" value="Genomic_DNA"/>
</dbReference>
<feature type="transmembrane region" description="Helical" evidence="7">
    <location>
        <begin position="293"/>
        <end position="312"/>
    </location>
</feature>
<keyword evidence="4 7" id="KW-1133">Transmembrane helix</keyword>
<dbReference type="GO" id="GO:0016020">
    <property type="term" value="C:membrane"/>
    <property type="evidence" value="ECO:0007669"/>
    <property type="project" value="UniProtKB-SubCell"/>
</dbReference>
<protein>
    <recommendedName>
        <fullName evidence="10">Sodium/glucose cotransporter 4</fullName>
    </recommendedName>
</protein>
<evidence type="ECO:0000256" key="1">
    <source>
        <dbReference type="ARBA" id="ARBA00004141"/>
    </source>
</evidence>
<keyword evidence="3 7" id="KW-0812">Transmembrane</keyword>
<dbReference type="AlphaFoldDB" id="A0ABD3WDW7"/>
<dbReference type="PANTHER" id="PTHR11819">
    <property type="entry name" value="SOLUTE CARRIER FAMILY 5"/>
    <property type="match status" value="1"/>
</dbReference>
<reference evidence="8 9" key="1">
    <citation type="submission" date="2024-11" db="EMBL/GenBank/DDBJ databases">
        <title>Chromosome-level genome assembly of the freshwater bivalve Anodonta woodiana.</title>
        <authorList>
            <person name="Chen X."/>
        </authorList>
    </citation>
    <scope>NUCLEOTIDE SEQUENCE [LARGE SCALE GENOMIC DNA]</scope>
    <source>
        <strain evidence="8">MN2024</strain>
        <tissue evidence="8">Gills</tissue>
    </source>
</reference>
<evidence type="ECO:0000256" key="3">
    <source>
        <dbReference type="ARBA" id="ARBA00022692"/>
    </source>
</evidence>
<evidence type="ECO:0000313" key="8">
    <source>
        <dbReference type="EMBL" id="KAL3870922.1"/>
    </source>
</evidence>
<feature type="transmembrane region" description="Helical" evidence="7">
    <location>
        <begin position="12"/>
        <end position="31"/>
    </location>
</feature>
<feature type="transmembrane region" description="Helical" evidence="7">
    <location>
        <begin position="462"/>
        <end position="484"/>
    </location>
</feature>
<feature type="transmembrane region" description="Helical" evidence="7">
    <location>
        <begin position="504"/>
        <end position="525"/>
    </location>
</feature>
<feature type="transmembrane region" description="Helical" evidence="7">
    <location>
        <begin position="359"/>
        <end position="379"/>
    </location>
</feature>
<feature type="transmembrane region" description="Helical" evidence="7">
    <location>
        <begin position="431"/>
        <end position="455"/>
    </location>
</feature>
<keyword evidence="9" id="KW-1185">Reference proteome</keyword>
<evidence type="ECO:0000256" key="4">
    <source>
        <dbReference type="ARBA" id="ARBA00022989"/>
    </source>
</evidence>
<dbReference type="Gene3D" id="1.20.1730.10">
    <property type="entry name" value="Sodium/glucose cotransporter"/>
    <property type="match status" value="1"/>
</dbReference>